<name>A0ACA9LDK4_9GLOM</name>
<protein>
    <submittedName>
        <fullName evidence="1">17538_t:CDS:1</fullName>
    </submittedName>
</protein>
<reference evidence="1" key="1">
    <citation type="submission" date="2021-06" db="EMBL/GenBank/DDBJ databases">
        <authorList>
            <person name="Kallberg Y."/>
            <person name="Tangrot J."/>
            <person name="Rosling A."/>
        </authorList>
    </citation>
    <scope>NUCLEOTIDE SEQUENCE</scope>
    <source>
        <strain evidence="1">MA461A</strain>
    </source>
</reference>
<gene>
    <name evidence="1" type="ORF">RPERSI_LOCUS2827</name>
</gene>
<evidence type="ECO:0000313" key="2">
    <source>
        <dbReference type="Proteomes" id="UP000789920"/>
    </source>
</evidence>
<dbReference type="Proteomes" id="UP000789920">
    <property type="component" value="Unassembled WGS sequence"/>
</dbReference>
<evidence type="ECO:0000313" key="1">
    <source>
        <dbReference type="EMBL" id="CAG8523862.1"/>
    </source>
</evidence>
<organism evidence="1 2">
    <name type="scientific">Racocetra persica</name>
    <dbReference type="NCBI Taxonomy" id="160502"/>
    <lineage>
        <taxon>Eukaryota</taxon>
        <taxon>Fungi</taxon>
        <taxon>Fungi incertae sedis</taxon>
        <taxon>Mucoromycota</taxon>
        <taxon>Glomeromycotina</taxon>
        <taxon>Glomeromycetes</taxon>
        <taxon>Diversisporales</taxon>
        <taxon>Gigasporaceae</taxon>
        <taxon>Racocetra</taxon>
    </lineage>
</organism>
<keyword evidence="2" id="KW-1185">Reference proteome</keyword>
<dbReference type="EMBL" id="CAJVQC010003260">
    <property type="protein sequence ID" value="CAG8523862.1"/>
    <property type="molecule type" value="Genomic_DNA"/>
</dbReference>
<feature type="non-terminal residue" evidence="1">
    <location>
        <position position="86"/>
    </location>
</feature>
<proteinExistence type="predicted"/>
<accession>A0ACA9LDK4</accession>
<sequence length="86" mass="10044">MAVNVNKFLKNYVYLDEEDCESELALYISYVLGNAILWYCNVISKSEDMMHMPIDLLIANMLELFKECLGTYLGVYTQEIMNIFKL</sequence>
<comment type="caution">
    <text evidence="1">The sequence shown here is derived from an EMBL/GenBank/DDBJ whole genome shotgun (WGS) entry which is preliminary data.</text>
</comment>